<protein>
    <submittedName>
        <fullName evidence="3">GDP-4-keto-6-deoxy-D-mannose-3-dehydratase / pyridoxamine-phosphate transaminase</fullName>
        <ecNumber evidence="3">2.6.1.54</ecNumber>
    </submittedName>
</protein>
<keyword evidence="3" id="KW-0032">Aminotransferase</keyword>
<dbReference type="Pfam" id="PF01041">
    <property type="entry name" value="DegT_DnrJ_EryC1"/>
    <property type="match status" value="1"/>
</dbReference>
<proteinExistence type="inferred from homology"/>
<evidence type="ECO:0000256" key="1">
    <source>
        <dbReference type="ARBA" id="ARBA00037999"/>
    </source>
</evidence>
<gene>
    <name evidence="3" type="primary">colD</name>
    <name evidence="3" type="ORF">CHRY9390_01152</name>
</gene>
<reference evidence="3" key="1">
    <citation type="submission" date="2020-12" db="EMBL/GenBank/DDBJ databases">
        <authorList>
            <person name="Rodrigo-Torres L."/>
            <person name="Arahal R. D."/>
            <person name="Lucena T."/>
        </authorList>
    </citation>
    <scope>NUCLEOTIDE SEQUENCE</scope>
    <source>
        <strain evidence="3">CECT 9390</strain>
    </source>
</reference>
<keyword evidence="3" id="KW-0808">Transferase</keyword>
<dbReference type="PANTHER" id="PTHR30244">
    <property type="entry name" value="TRANSAMINASE"/>
    <property type="match status" value="1"/>
</dbReference>
<dbReference type="EMBL" id="CAJIMS010000001">
    <property type="protein sequence ID" value="CAD7803937.1"/>
    <property type="molecule type" value="Genomic_DNA"/>
</dbReference>
<dbReference type="InterPro" id="IPR015424">
    <property type="entry name" value="PyrdxlP-dep_Trfase"/>
</dbReference>
<dbReference type="PIRSF" id="PIRSF000390">
    <property type="entry name" value="PLP_StrS"/>
    <property type="match status" value="1"/>
</dbReference>
<comment type="caution">
    <text evidence="3">The sequence shown here is derived from an EMBL/GenBank/DDBJ whole genome shotgun (WGS) entry which is preliminary data.</text>
</comment>
<dbReference type="GO" id="GO:0030170">
    <property type="term" value="F:pyridoxal phosphate binding"/>
    <property type="evidence" value="ECO:0007669"/>
    <property type="project" value="TreeGrafter"/>
</dbReference>
<dbReference type="InterPro" id="IPR015421">
    <property type="entry name" value="PyrdxlP-dep_Trfase_major"/>
</dbReference>
<dbReference type="GO" id="GO:0019163">
    <property type="term" value="F:pyridoxamine-phosphate transaminase activity"/>
    <property type="evidence" value="ECO:0007669"/>
    <property type="project" value="UniProtKB-EC"/>
</dbReference>
<dbReference type="InterPro" id="IPR015422">
    <property type="entry name" value="PyrdxlP-dep_Trfase_small"/>
</dbReference>
<keyword evidence="4" id="KW-1185">Reference proteome</keyword>
<dbReference type="RefSeq" id="WP_162087582.1">
    <property type="nucleotide sequence ID" value="NZ_CAJIMS010000001.1"/>
</dbReference>
<dbReference type="EC" id="2.6.1.54" evidence="3"/>
<dbReference type="GO" id="GO:0000271">
    <property type="term" value="P:polysaccharide biosynthetic process"/>
    <property type="evidence" value="ECO:0007669"/>
    <property type="project" value="TreeGrafter"/>
</dbReference>
<dbReference type="AlphaFoldDB" id="A0A9N8MET3"/>
<evidence type="ECO:0000313" key="3">
    <source>
        <dbReference type="EMBL" id="CAD7803937.1"/>
    </source>
</evidence>
<evidence type="ECO:0000256" key="2">
    <source>
        <dbReference type="RuleBase" id="RU004508"/>
    </source>
</evidence>
<accession>A0A9N8MET3</accession>
<dbReference type="Gene3D" id="3.40.640.10">
    <property type="entry name" value="Type I PLP-dependent aspartate aminotransferase-like (Major domain)"/>
    <property type="match status" value="1"/>
</dbReference>
<evidence type="ECO:0000313" key="4">
    <source>
        <dbReference type="Proteomes" id="UP000662618"/>
    </source>
</evidence>
<dbReference type="InterPro" id="IPR000653">
    <property type="entry name" value="DegT/StrS_aminotransferase"/>
</dbReference>
<sequence length="386" mass="44201">MRKAFLNEAETKKALAQFILQADRLSMDVECGKFEKKFAKYQQCKHAVLFNSGGSANLAMLQALKNMGKLKDGDKIGFSALTWSTNTMPIIQMNMIPVVIDVTPEVINTTSQNLLERLETTDLQALFITNILGFTGDIDTIRKICEERNIILIEDNCESLGTELPEGRTGNFGIGASFSFFVAHHMSTIEGGMVCTSDDDFAEMLRIVRANGWDRNLSPEQQQKWRTQFGIQSEFEAKYTFYDLGYNFRPTEITGFLGQYQMQFLEKNISSREHNYLRIEKIVKENPDFLTLKHDHINVLSTFAFPFVCKTAELRSHYLQKFIDAGVEIRPMIAGNMQSQPFYQKYVSEIYDMPGADMMHNNGFYCGNYPELLEEDLVVFENLLRK</sequence>
<dbReference type="Proteomes" id="UP000662618">
    <property type="component" value="Unassembled WGS sequence"/>
</dbReference>
<organism evidence="3 4">
    <name type="scientific">Chryseobacterium aquaeductus</name>
    <dbReference type="NCBI Taxonomy" id="2675056"/>
    <lineage>
        <taxon>Bacteria</taxon>
        <taxon>Pseudomonadati</taxon>
        <taxon>Bacteroidota</taxon>
        <taxon>Flavobacteriia</taxon>
        <taxon>Flavobacteriales</taxon>
        <taxon>Weeksellaceae</taxon>
        <taxon>Chryseobacterium group</taxon>
        <taxon>Chryseobacterium</taxon>
    </lineage>
</organism>
<keyword evidence="2" id="KW-0663">Pyridoxal phosphate</keyword>
<comment type="similarity">
    <text evidence="1 2">Belongs to the DegT/DnrJ/EryC1 family.</text>
</comment>
<name>A0A9N8MET3_9FLAO</name>
<dbReference type="Gene3D" id="3.90.1150.10">
    <property type="entry name" value="Aspartate Aminotransferase, domain 1"/>
    <property type="match status" value="1"/>
</dbReference>
<dbReference type="SUPFAM" id="SSF53383">
    <property type="entry name" value="PLP-dependent transferases"/>
    <property type="match status" value="1"/>
</dbReference>
<dbReference type="PANTHER" id="PTHR30244:SF34">
    <property type="entry name" value="DTDP-4-AMINO-4,6-DIDEOXYGALACTOSE TRANSAMINASE"/>
    <property type="match status" value="1"/>
</dbReference>